<dbReference type="InterPro" id="IPR036749">
    <property type="entry name" value="Expansin_CBD_sf"/>
</dbReference>
<reference evidence="15 16" key="1">
    <citation type="submission" date="2020-08" db="EMBL/GenBank/DDBJ databases">
        <title>Plant Genome Project.</title>
        <authorList>
            <person name="Zhang R.-G."/>
        </authorList>
    </citation>
    <scope>NUCLEOTIDE SEQUENCE [LARGE SCALE GENOMIC DNA]</scope>
    <source>
        <tissue evidence="15">Rhizome</tissue>
    </source>
</reference>
<keyword evidence="7" id="KW-0964">Secreted</keyword>
<protein>
    <recommendedName>
        <fullName evidence="17">Clathrin light chain</fullName>
    </recommendedName>
</protein>
<feature type="region of interest" description="Disordered" evidence="12">
    <location>
        <begin position="261"/>
        <end position="289"/>
    </location>
</feature>
<dbReference type="InterPro" id="IPR009009">
    <property type="entry name" value="RlpA-like_DPBB"/>
</dbReference>
<feature type="compositionally biased region" description="Low complexity" evidence="12">
    <location>
        <begin position="142"/>
        <end position="162"/>
    </location>
</feature>
<feature type="compositionally biased region" description="Basic and acidic residues" evidence="12">
    <location>
        <begin position="261"/>
        <end position="273"/>
    </location>
</feature>
<dbReference type="SUPFAM" id="SSF49590">
    <property type="entry name" value="PHL pollen allergen"/>
    <property type="match status" value="2"/>
</dbReference>
<dbReference type="PRINTS" id="PR01225">
    <property type="entry name" value="EXPANSNFAMLY"/>
</dbReference>
<evidence type="ECO:0000256" key="9">
    <source>
        <dbReference type="ARBA" id="ARBA00023176"/>
    </source>
</evidence>
<dbReference type="Gene3D" id="2.60.40.760">
    <property type="entry name" value="Expansin, cellulose-binding-like domain"/>
    <property type="match status" value="1"/>
</dbReference>
<comment type="similarity">
    <text evidence="6">Belongs to the expansin family. Expansin B subfamily.</text>
</comment>
<comment type="similarity">
    <text evidence="5">Belongs to the clathrin light chain family.</text>
</comment>
<dbReference type="PANTHER" id="PTHR10639:SF7">
    <property type="entry name" value="CLATHRIN LIGHT CHAIN"/>
    <property type="match status" value="1"/>
</dbReference>
<evidence type="ECO:0000256" key="1">
    <source>
        <dbReference type="ARBA" id="ARBA00003913"/>
    </source>
</evidence>
<evidence type="ECO:0008006" key="17">
    <source>
        <dbReference type="Google" id="ProtNLM"/>
    </source>
</evidence>
<keyword evidence="8" id="KW-0472">Membrane</keyword>
<keyword evidence="9" id="KW-0168">Coated pit</keyword>
<dbReference type="AlphaFoldDB" id="A0A8J5KZD9"/>
<dbReference type="SUPFAM" id="SSF50685">
    <property type="entry name" value="Barwin-like endoglucanases"/>
    <property type="match status" value="1"/>
</dbReference>
<evidence type="ECO:0000256" key="6">
    <source>
        <dbReference type="ARBA" id="ARBA00005650"/>
    </source>
</evidence>
<dbReference type="PROSITE" id="PS50843">
    <property type="entry name" value="EXPANSIN_CBD"/>
    <property type="match status" value="1"/>
</dbReference>
<accession>A0A8J5KZD9</accession>
<proteinExistence type="inferred from homology"/>
<organism evidence="15 16">
    <name type="scientific">Zingiber officinale</name>
    <name type="common">Ginger</name>
    <name type="synonym">Amomum zingiber</name>
    <dbReference type="NCBI Taxonomy" id="94328"/>
    <lineage>
        <taxon>Eukaryota</taxon>
        <taxon>Viridiplantae</taxon>
        <taxon>Streptophyta</taxon>
        <taxon>Embryophyta</taxon>
        <taxon>Tracheophyta</taxon>
        <taxon>Spermatophyta</taxon>
        <taxon>Magnoliopsida</taxon>
        <taxon>Liliopsida</taxon>
        <taxon>Zingiberales</taxon>
        <taxon>Zingiberaceae</taxon>
        <taxon>Zingiber</taxon>
    </lineage>
</organism>
<dbReference type="Proteomes" id="UP000734854">
    <property type="component" value="Unassembled WGS sequence"/>
</dbReference>
<feature type="domain" description="Expansin-like CBD" evidence="14">
    <location>
        <begin position="490"/>
        <end position="608"/>
    </location>
</feature>
<dbReference type="GO" id="GO:0030132">
    <property type="term" value="C:clathrin coat of coated pit"/>
    <property type="evidence" value="ECO:0007669"/>
    <property type="project" value="InterPro"/>
</dbReference>
<dbReference type="InterPro" id="IPR036908">
    <property type="entry name" value="RlpA-like_sf"/>
</dbReference>
<dbReference type="EMBL" id="JACMSC010000012">
    <property type="protein sequence ID" value="KAG6496135.1"/>
    <property type="molecule type" value="Genomic_DNA"/>
</dbReference>
<evidence type="ECO:0000256" key="2">
    <source>
        <dbReference type="ARBA" id="ARBA00004180"/>
    </source>
</evidence>
<comment type="function">
    <text evidence="1">Clathrin is the major protein of the polyhedral coat of coated pits and vesicles.</text>
</comment>
<evidence type="ECO:0000256" key="11">
    <source>
        <dbReference type="SAM" id="Coils"/>
    </source>
</evidence>
<dbReference type="GO" id="GO:0006886">
    <property type="term" value="P:intracellular protein transport"/>
    <property type="evidence" value="ECO:0007669"/>
    <property type="project" value="InterPro"/>
</dbReference>
<sequence>MASDFDTFSEEAPAVPPSSARPFDEDDDDYQPYNSYSSFNPHDGATDLPAADVPSAGDYGFPAEEHPRPDYGGGESMLLSPEGYGFSSSQSPFTIPESNGKGYGEAGDDGEIFSSDGPVLPEPDEMREEGFLRREWRRLPGSASSIANSSSSNKCCSNPKNSVGRDREDESSDVLLVKNTLELEEKERKEKERRNEIIAEAEEFKRAFYEKRKLNCETNKTQNKEREKLFLANQEKFHANADKEYWKAIAELIPHEIANIEKRRSKKEQEKKPSITVIQGPKPGKPTDLSRMRQVLVKLKHAPPPHMKPPPPPAQEKAKDAKDGQKDKDGQTAKDSKVTAEATEKQSATEAKDGVETAPDKEAKANGGACGYGTLVDVRPLRARVGAVSPVLFKDGEGCGACYKVRCLDRAVCSRRAATVIVTDECPGGYCASGRTHFDLSGAAFGHMAVAGEAGPLRDRGEIPVMFRRTACKYRGKNIAFHVNEGSTNYWLSLLVEFEDADGDIGSMHIRQVQTYSSAILTIEMKFLVAQMYLISYGVKGFLLTWSVGANSVEWLEMKHVWGANWCIIGGPLQGPFSVKLTTLTTQRMFSARDVIPRNWSPKATYTSKLNFL</sequence>
<comment type="subcellular location">
    <subcellularLocation>
        <location evidence="2">Cytoplasmic vesicle membrane</location>
        <topology evidence="2">Peripheral membrane protein</topology>
        <orientation evidence="2">Cytoplasmic side</orientation>
    </subcellularLocation>
    <subcellularLocation>
        <location evidence="3">Membrane</location>
        <location evidence="3">Coated pit</location>
        <topology evidence="3">Peripheral membrane protein</topology>
        <orientation evidence="3">Cytoplasmic side</orientation>
    </subcellularLocation>
    <subcellularLocation>
        <location evidence="4">Secreted</location>
    </subcellularLocation>
</comment>
<dbReference type="InterPro" id="IPR005795">
    <property type="entry name" value="LolPI"/>
</dbReference>
<evidence type="ECO:0000256" key="10">
    <source>
        <dbReference type="ARBA" id="ARBA00023329"/>
    </source>
</evidence>
<feature type="compositionally biased region" description="Basic and acidic residues" evidence="12">
    <location>
        <begin position="350"/>
        <end position="364"/>
    </location>
</feature>
<dbReference type="PANTHER" id="PTHR10639">
    <property type="entry name" value="CLATHRIN LIGHT CHAIN"/>
    <property type="match status" value="1"/>
</dbReference>
<evidence type="ECO:0000256" key="4">
    <source>
        <dbReference type="ARBA" id="ARBA00004613"/>
    </source>
</evidence>
<evidence type="ECO:0000256" key="8">
    <source>
        <dbReference type="ARBA" id="ARBA00023136"/>
    </source>
</evidence>
<comment type="caution">
    <text evidence="15">The sequence shown here is derived from an EMBL/GenBank/DDBJ whole genome shotgun (WGS) entry which is preliminary data.</text>
</comment>
<keyword evidence="11" id="KW-0175">Coiled coil</keyword>
<dbReference type="GO" id="GO:0005576">
    <property type="term" value="C:extracellular region"/>
    <property type="evidence" value="ECO:0007669"/>
    <property type="project" value="UniProtKB-SubCell"/>
</dbReference>
<dbReference type="InterPro" id="IPR007118">
    <property type="entry name" value="Expan_Lol_pI"/>
</dbReference>
<dbReference type="GO" id="GO:0005198">
    <property type="term" value="F:structural molecule activity"/>
    <property type="evidence" value="ECO:0007669"/>
    <property type="project" value="InterPro"/>
</dbReference>
<dbReference type="Pfam" id="PF03330">
    <property type="entry name" value="DPBB_1"/>
    <property type="match status" value="1"/>
</dbReference>
<dbReference type="Pfam" id="PF01357">
    <property type="entry name" value="Expansin_C"/>
    <property type="match status" value="2"/>
</dbReference>
<feature type="coiled-coil region" evidence="11">
    <location>
        <begin position="174"/>
        <end position="203"/>
    </location>
</feature>
<evidence type="ECO:0000313" key="16">
    <source>
        <dbReference type="Proteomes" id="UP000734854"/>
    </source>
</evidence>
<evidence type="ECO:0000259" key="14">
    <source>
        <dbReference type="PROSITE" id="PS50843"/>
    </source>
</evidence>
<evidence type="ECO:0000313" key="15">
    <source>
        <dbReference type="EMBL" id="KAG6496135.1"/>
    </source>
</evidence>
<evidence type="ECO:0000256" key="12">
    <source>
        <dbReference type="SAM" id="MobiDB-lite"/>
    </source>
</evidence>
<feature type="compositionally biased region" description="Basic and acidic residues" evidence="12">
    <location>
        <begin position="316"/>
        <end position="344"/>
    </location>
</feature>
<feature type="compositionally biased region" description="Pro residues" evidence="12">
    <location>
        <begin position="304"/>
        <end position="314"/>
    </location>
</feature>
<feature type="region of interest" description="Disordered" evidence="12">
    <location>
        <begin position="1"/>
        <end position="124"/>
    </location>
</feature>
<dbReference type="PRINTS" id="PR00829">
    <property type="entry name" value="LOLP1ALLERGN"/>
</dbReference>
<evidence type="ECO:0000259" key="13">
    <source>
        <dbReference type="PROSITE" id="PS50842"/>
    </source>
</evidence>
<gene>
    <name evidence="15" type="ORF">ZIOFF_043983</name>
</gene>
<dbReference type="GO" id="GO:0030130">
    <property type="term" value="C:clathrin coat of trans-Golgi network vesicle"/>
    <property type="evidence" value="ECO:0007669"/>
    <property type="project" value="InterPro"/>
</dbReference>
<evidence type="ECO:0000256" key="7">
    <source>
        <dbReference type="ARBA" id="ARBA00022525"/>
    </source>
</evidence>
<name>A0A8J5KZD9_ZINOF</name>
<evidence type="ECO:0000256" key="3">
    <source>
        <dbReference type="ARBA" id="ARBA00004277"/>
    </source>
</evidence>
<keyword evidence="10" id="KW-0968">Cytoplasmic vesicle</keyword>
<dbReference type="InterPro" id="IPR007112">
    <property type="entry name" value="Expansin/allergen_DPBB_dom"/>
</dbReference>
<dbReference type="InterPro" id="IPR000996">
    <property type="entry name" value="Clathrin_L-chain"/>
</dbReference>
<keyword evidence="16" id="KW-1185">Reference proteome</keyword>
<evidence type="ECO:0000256" key="5">
    <source>
        <dbReference type="ARBA" id="ARBA00005263"/>
    </source>
</evidence>
<dbReference type="SMART" id="SM00837">
    <property type="entry name" value="DPBB_1"/>
    <property type="match status" value="1"/>
</dbReference>
<dbReference type="PROSITE" id="PS50842">
    <property type="entry name" value="EXPANSIN_EG45"/>
    <property type="match status" value="1"/>
</dbReference>
<dbReference type="InterPro" id="IPR007117">
    <property type="entry name" value="Expansin_CBD"/>
</dbReference>
<dbReference type="Gene3D" id="2.40.40.10">
    <property type="entry name" value="RlpA-like domain"/>
    <property type="match status" value="1"/>
</dbReference>
<dbReference type="GO" id="GO:0032050">
    <property type="term" value="F:clathrin heavy chain binding"/>
    <property type="evidence" value="ECO:0007669"/>
    <property type="project" value="TreeGrafter"/>
</dbReference>
<dbReference type="GO" id="GO:0072583">
    <property type="term" value="P:clathrin-dependent endocytosis"/>
    <property type="evidence" value="ECO:0007669"/>
    <property type="project" value="TreeGrafter"/>
</dbReference>
<feature type="domain" description="Expansin-like EG45" evidence="13">
    <location>
        <begin position="367"/>
        <end position="477"/>
    </location>
</feature>
<feature type="compositionally biased region" description="Polar residues" evidence="12">
    <location>
        <begin position="86"/>
        <end position="97"/>
    </location>
</feature>
<feature type="region of interest" description="Disordered" evidence="12">
    <location>
        <begin position="301"/>
        <end position="366"/>
    </location>
</feature>
<feature type="region of interest" description="Disordered" evidence="12">
    <location>
        <begin position="142"/>
        <end position="171"/>
    </location>
</feature>